<dbReference type="Proteomes" id="UP000326799">
    <property type="component" value="Unassembled WGS sequence"/>
</dbReference>
<reference evidence="1 2" key="1">
    <citation type="submission" date="2019-04" db="EMBL/GenBank/DDBJ databases">
        <title>Fungal friends and foes A comparative genomics study of 23 Aspergillus species from section Flavi.</title>
        <authorList>
            <consortium name="DOE Joint Genome Institute"/>
            <person name="Kjaerbolling I."/>
            <person name="Vesth T.C."/>
            <person name="Frisvad J.C."/>
            <person name="Nybo J.L."/>
            <person name="Theobald S."/>
            <person name="Kildgaard S."/>
            <person name="Petersen T.I."/>
            <person name="Kuo A."/>
            <person name="Sato A."/>
            <person name="Lyhne E.K."/>
            <person name="Kogle M.E."/>
            <person name="Wiebenga A."/>
            <person name="Kun R.S."/>
            <person name="Lubbers R.J."/>
            <person name="Makela M.R."/>
            <person name="Barry K."/>
            <person name="Chovatia M."/>
            <person name="Clum A."/>
            <person name="Daum C."/>
            <person name="Haridas S."/>
            <person name="He G."/>
            <person name="LaButti K."/>
            <person name="Lipzen A."/>
            <person name="Mondo S."/>
            <person name="Pangilinan J."/>
            <person name="Riley R."/>
            <person name="Salamov A."/>
            <person name="Simmons B.A."/>
            <person name="Magnuson J.K."/>
            <person name="Henrissat B."/>
            <person name="Mortensen U.H."/>
            <person name="Larsen T.O."/>
            <person name="De vries R.P."/>
            <person name="Grigoriev I.V."/>
            <person name="Machida M."/>
            <person name="Baker S.E."/>
            <person name="Andersen M.R."/>
        </authorList>
    </citation>
    <scope>NUCLEOTIDE SEQUENCE [LARGE SCALE GENOMIC DNA]</scope>
    <source>
        <strain evidence="1 2">CBS 126849</strain>
    </source>
</reference>
<name>A0A5N6E806_9EURO</name>
<proteinExistence type="predicted"/>
<gene>
    <name evidence="1" type="ORF">BDV33DRAFT_60086</name>
</gene>
<protein>
    <submittedName>
        <fullName evidence="1">Uncharacterized protein</fullName>
    </submittedName>
</protein>
<dbReference type="EMBL" id="ML733603">
    <property type="protein sequence ID" value="KAB8213508.1"/>
    <property type="molecule type" value="Genomic_DNA"/>
</dbReference>
<accession>A0A5N6E806</accession>
<organism evidence="1 2">
    <name type="scientific">Aspergillus novoparasiticus</name>
    <dbReference type="NCBI Taxonomy" id="986946"/>
    <lineage>
        <taxon>Eukaryota</taxon>
        <taxon>Fungi</taxon>
        <taxon>Dikarya</taxon>
        <taxon>Ascomycota</taxon>
        <taxon>Pezizomycotina</taxon>
        <taxon>Eurotiomycetes</taxon>
        <taxon>Eurotiomycetidae</taxon>
        <taxon>Eurotiales</taxon>
        <taxon>Aspergillaceae</taxon>
        <taxon>Aspergillus</taxon>
        <taxon>Aspergillus subgen. Circumdati</taxon>
    </lineage>
</organism>
<sequence length="98" mass="11184">MNISHYNSNKSRSFRYTSFLHSSITLESTESFTRIFRTLDIITEWGLLCQISIHTCHSNTERVQYISFVKLSGTVMRHGLLQICHNCNKVSVGKTGGN</sequence>
<dbReference type="AlphaFoldDB" id="A0A5N6E806"/>
<keyword evidence="2" id="KW-1185">Reference proteome</keyword>
<evidence type="ECO:0000313" key="2">
    <source>
        <dbReference type="Proteomes" id="UP000326799"/>
    </source>
</evidence>
<evidence type="ECO:0000313" key="1">
    <source>
        <dbReference type="EMBL" id="KAB8213508.1"/>
    </source>
</evidence>